<feature type="domain" description="DNA/pantothenate metabolism flavoprotein C-terminal" evidence="2">
    <location>
        <begin position="36"/>
        <end position="92"/>
    </location>
</feature>
<accession>C1BN64</accession>
<dbReference type="InterPro" id="IPR035929">
    <property type="entry name" value="CoaB-like_sf"/>
</dbReference>
<evidence type="ECO:0000259" key="2">
    <source>
        <dbReference type="Pfam" id="PF04127"/>
    </source>
</evidence>
<dbReference type="GO" id="GO:0015937">
    <property type="term" value="P:coenzyme A biosynthetic process"/>
    <property type="evidence" value="ECO:0007669"/>
    <property type="project" value="UniProtKB-ARBA"/>
</dbReference>
<sequence>MISSDIDDFYSQIEKPAHFDSIPSILEEFLGKLSPSGKCVLVSSGGTTIPLEKKTVRYIDNFSAGTRGSASAEAFLKAGYSVIFLYREGSLQPYQRHFQDVSFLELLTLDPKENSLSFKKEHSERIKRLYEDYVSFKDNLLEIKFRSLADYLWLLRSISQGLAPLGPKAFLYLAAAVSDFYVPSSELPTHKIQSGDGSRSLELKIVPKILGPLVKSWVPEAFVVSFKLETDEEILLYKARKALSTYGHSLVVANILETRRDRVSLVRTEGEPTEIRRKDGEEIEGSIIEVLRTEHQSFIAHKAEITLSKNAKTDINRLSASFN</sequence>
<keyword evidence="3" id="KW-0436">Ligase</keyword>
<comment type="similarity">
    <text evidence="1">Belongs to the PPC synthetase family.</text>
</comment>
<dbReference type="Pfam" id="PF04127">
    <property type="entry name" value="DFP"/>
    <property type="match status" value="2"/>
</dbReference>
<feature type="domain" description="DNA/pantothenate metabolism flavoprotein C-terminal" evidence="2">
    <location>
        <begin position="173"/>
        <end position="290"/>
    </location>
</feature>
<dbReference type="PANTHER" id="PTHR12290">
    <property type="entry name" value="CORNICHON-RELATED"/>
    <property type="match status" value="1"/>
</dbReference>
<protein>
    <submittedName>
        <fullName evidence="3">Phosphopantothenate--cysteine ligase</fullName>
    </submittedName>
</protein>
<dbReference type="AlphaFoldDB" id="C1BN64"/>
<gene>
    <name evidence="3" type="primary">PPCS</name>
</gene>
<evidence type="ECO:0000256" key="1">
    <source>
        <dbReference type="ARBA" id="ARBA00005703"/>
    </source>
</evidence>
<dbReference type="SUPFAM" id="SSF102645">
    <property type="entry name" value="CoaB-like"/>
    <property type="match status" value="1"/>
</dbReference>
<organism evidence="3">
    <name type="scientific">Caligus rogercresseyi</name>
    <name type="common">Sea louse</name>
    <dbReference type="NCBI Taxonomy" id="217165"/>
    <lineage>
        <taxon>Eukaryota</taxon>
        <taxon>Metazoa</taxon>
        <taxon>Ecdysozoa</taxon>
        <taxon>Arthropoda</taxon>
        <taxon>Crustacea</taxon>
        <taxon>Multicrustacea</taxon>
        <taxon>Hexanauplia</taxon>
        <taxon>Copepoda</taxon>
        <taxon>Siphonostomatoida</taxon>
        <taxon>Caligidae</taxon>
        <taxon>Caligus</taxon>
    </lineage>
</organism>
<name>C1BN64_CALRO</name>
<evidence type="ECO:0000313" key="3">
    <source>
        <dbReference type="EMBL" id="ACO10467.1"/>
    </source>
</evidence>
<proteinExistence type="evidence at transcript level"/>
<dbReference type="GO" id="GO:0016874">
    <property type="term" value="F:ligase activity"/>
    <property type="evidence" value="ECO:0007669"/>
    <property type="project" value="UniProtKB-KW"/>
</dbReference>
<dbReference type="InterPro" id="IPR007085">
    <property type="entry name" value="DNA/pantothenate-metab_flavo_C"/>
</dbReference>
<reference evidence="3" key="1">
    <citation type="submission" date="2009-03" db="EMBL/GenBank/DDBJ databases">
        <title>Caligus rogercresseyi ESTs and full-length cDNAs.</title>
        <authorList>
            <person name="Yasuike M."/>
            <person name="von Schalburg K."/>
            <person name="Cooper G."/>
            <person name="Leong J."/>
            <person name="Jones S.R.M."/>
            <person name="Koop B.F."/>
        </authorList>
    </citation>
    <scope>NUCLEOTIDE SEQUENCE</scope>
    <source>
        <tissue evidence="3">Whole tissue</tissue>
    </source>
</reference>
<dbReference type="EMBL" id="BT076043">
    <property type="protein sequence ID" value="ACO10467.1"/>
    <property type="molecule type" value="mRNA"/>
</dbReference>
<dbReference type="Gene3D" id="3.40.50.10300">
    <property type="entry name" value="CoaB-like"/>
    <property type="match status" value="1"/>
</dbReference>